<reference evidence="5" key="1">
    <citation type="submission" date="2020-05" db="EMBL/GenBank/DDBJ databases">
        <title>Mycena genomes resolve the evolution of fungal bioluminescence.</title>
        <authorList>
            <person name="Tsai I.J."/>
        </authorList>
    </citation>
    <scope>NUCLEOTIDE SEQUENCE</scope>
    <source>
        <strain evidence="5">110903Hualien_Pintung</strain>
    </source>
</reference>
<keyword evidence="6" id="KW-1185">Reference proteome</keyword>
<dbReference type="Proteomes" id="UP000613580">
    <property type="component" value="Unassembled WGS sequence"/>
</dbReference>
<feature type="domain" description="CENP-V/GFA" evidence="4">
    <location>
        <begin position="6"/>
        <end position="131"/>
    </location>
</feature>
<keyword evidence="2" id="KW-0479">Metal-binding</keyword>
<organism evidence="5 6">
    <name type="scientific">Mycena chlorophos</name>
    <name type="common">Agaric fungus</name>
    <name type="synonym">Agaricus chlorophos</name>
    <dbReference type="NCBI Taxonomy" id="658473"/>
    <lineage>
        <taxon>Eukaryota</taxon>
        <taxon>Fungi</taxon>
        <taxon>Dikarya</taxon>
        <taxon>Basidiomycota</taxon>
        <taxon>Agaricomycotina</taxon>
        <taxon>Agaricomycetes</taxon>
        <taxon>Agaricomycetidae</taxon>
        <taxon>Agaricales</taxon>
        <taxon>Marasmiineae</taxon>
        <taxon>Mycenaceae</taxon>
        <taxon>Mycena</taxon>
    </lineage>
</organism>
<dbReference type="GO" id="GO:0016846">
    <property type="term" value="F:carbon-sulfur lyase activity"/>
    <property type="evidence" value="ECO:0007669"/>
    <property type="project" value="InterPro"/>
</dbReference>
<gene>
    <name evidence="5" type="ORF">HMN09_00245600</name>
</gene>
<sequence length="481" mass="53354">MAPKTYEGNCHCGQFKFTVTLPTPIEEMGLNQCDCSICTKKGYLFVFVRKSSVVFTKNAGSDGLGGGLMKDYRFASRMVCHRFCGRCATPFGVVRPHMGSSEGFALNARQFQGVDIWNLPIEGFSGGAPWRPYVPPAFPKLKELLAETLPEGEKIYPGSCHCGQVTFALKAPWALDKVGPADVENNRVLECDCSSCIRAAGVYTYPRPASRVLLHTTFPEADAITTYVSPVGKGFGGQQFCSTCGCQVFQHLIGPPAERVAAAPAEIQEKIRQKIDCKPVHLRALNVTLGLTKADQAEWAKIKAVLVRERGSLVGDPHYLDRVTVSNHRLALTRLLNGSFHFRTLRTNPELHDDDNLMCRKCGEEFETPGHVFMRCMARETVEARKELEGILARDFGYNWGGKPATRELAEKVMKTLIFDWDMVAPTARFVFQVSRSWRYFGHRLPTMLTKLASDSEGSGEDTMDAETENASVGDNLILDF</sequence>
<protein>
    <recommendedName>
        <fullName evidence="4">CENP-V/GFA domain-containing protein</fullName>
    </recommendedName>
</protein>
<accession>A0A8H6TI02</accession>
<dbReference type="PROSITE" id="PS51891">
    <property type="entry name" value="CENP_V_GFA"/>
    <property type="match status" value="2"/>
</dbReference>
<dbReference type="PANTHER" id="PTHR28620">
    <property type="entry name" value="CENTROMERE PROTEIN V"/>
    <property type="match status" value="1"/>
</dbReference>
<dbReference type="SUPFAM" id="SSF51316">
    <property type="entry name" value="Mss4-like"/>
    <property type="match status" value="2"/>
</dbReference>
<comment type="similarity">
    <text evidence="1">Belongs to the Gfa family.</text>
</comment>
<dbReference type="EMBL" id="JACAZE010000003">
    <property type="protein sequence ID" value="KAF7319093.1"/>
    <property type="molecule type" value="Genomic_DNA"/>
</dbReference>
<dbReference type="PANTHER" id="PTHR28620:SF1">
    <property type="entry name" value="CENP-V_GFA DOMAIN-CONTAINING PROTEIN"/>
    <property type="match status" value="1"/>
</dbReference>
<feature type="domain" description="CENP-V/GFA" evidence="4">
    <location>
        <begin position="156"/>
        <end position="300"/>
    </location>
</feature>
<dbReference type="GO" id="GO:0046872">
    <property type="term" value="F:metal ion binding"/>
    <property type="evidence" value="ECO:0007669"/>
    <property type="project" value="UniProtKB-KW"/>
</dbReference>
<dbReference type="InterPro" id="IPR011057">
    <property type="entry name" value="Mss4-like_sf"/>
</dbReference>
<proteinExistence type="inferred from homology"/>
<evidence type="ECO:0000313" key="5">
    <source>
        <dbReference type="EMBL" id="KAF7319093.1"/>
    </source>
</evidence>
<dbReference type="Gene3D" id="2.170.150.70">
    <property type="match status" value="2"/>
</dbReference>
<evidence type="ECO:0000256" key="3">
    <source>
        <dbReference type="ARBA" id="ARBA00022833"/>
    </source>
</evidence>
<evidence type="ECO:0000256" key="1">
    <source>
        <dbReference type="ARBA" id="ARBA00005495"/>
    </source>
</evidence>
<name>A0A8H6TI02_MYCCL</name>
<dbReference type="InterPro" id="IPR006913">
    <property type="entry name" value="CENP-V/GFA"/>
</dbReference>
<evidence type="ECO:0000313" key="6">
    <source>
        <dbReference type="Proteomes" id="UP000613580"/>
    </source>
</evidence>
<evidence type="ECO:0000256" key="2">
    <source>
        <dbReference type="ARBA" id="ARBA00022723"/>
    </source>
</evidence>
<evidence type="ECO:0000259" key="4">
    <source>
        <dbReference type="PROSITE" id="PS51891"/>
    </source>
</evidence>
<dbReference type="OrthoDB" id="3064464at2759"/>
<keyword evidence="3" id="KW-0862">Zinc</keyword>
<comment type="caution">
    <text evidence="5">The sequence shown here is derived from an EMBL/GenBank/DDBJ whole genome shotgun (WGS) entry which is preliminary data.</text>
</comment>
<dbReference type="AlphaFoldDB" id="A0A8H6TI02"/>
<dbReference type="InterPro" id="IPR052355">
    <property type="entry name" value="CENP-V-like"/>
</dbReference>